<keyword evidence="3" id="KW-1185">Reference proteome</keyword>
<accession>V4KA02</accession>
<feature type="region of interest" description="Disordered" evidence="1">
    <location>
        <begin position="1"/>
        <end position="58"/>
    </location>
</feature>
<dbReference type="Gramene" id="ESQ27919">
    <property type="protein sequence ID" value="ESQ27919"/>
    <property type="gene ID" value="EUTSA_v10019375mg"/>
</dbReference>
<protein>
    <submittedName>
        <fullName evidence="2">Uncharacterized protein</fullName>
    </submittedName>
</protein>
<dbReference type="AlphaFoldDB" id="V4KA02"/>
<dbReference type="OMA" id="MGHHEKS"/>
<evidence type="ECO:0000313" key="2">
    <source>
        <dbReference type="EMBL" id="ESQ27919.1"/>
    </source>
</evidence>
<reference evidence="2 3" key="1">
    <citation type="journal article" date="2013" name="Front. Plant Sci.">
        <title>The Reference Genome of the Halophytic Plant Eutrema salsugineum.</title>
        <authorList>
            <person name="Yang R."/>
            <person name="Jarvis D.E."/>
            <person name="Chen H."/>
            <person name="Beilstein M.A."/>
            <person name="Grimwood J."/>
            <person name="Jenkins J."/>
            <person name="Shu S."/>
            <person name="Prochnik S."/>
            <person name="Xin M."/>
            <person name="Ma C."/>
            <person name="Schmutz J."/>
            <person name="Wing R.A."/>
            <person name="Mitchell-Olds T."/>
            <person name="Schumaker K.S."/>
            <person name="Wang X."/>
        </authorList>
    </citation>
    <scope>NUCLEOTIDE SEQUENCE [LARGE SCALE GENOMIC DNA]</scope>
</reference>
<dbReference type="eggNOG" id="ENOG502R1ME">
    <property type="taxonomic scope" value="Eukaryota"/>
</dbReference>
<evidence type="ECO:0000313" key="3">
    <source>
        <dbReference type="Proteomes" id="UP000030689"/>
    </source>
</evidence>
<dbReference type="EMBL" id="KI517953">
    <property type="protein sequence ID" value="ESQ27919.1"/>
    <property type="molecule type" value="Genomic_DNA"/>
</dbReference>
<dbReference type="STRING" id="72664.V4KA02"/>
<dbReference type="OrthoDB" id="1932113at2759"/>
<evidence type="ECO:0000256" key="1">
    <source>
        <dbReference type="SAM" id="MobiDB-lite"/>
    </source>
</evidence>
<sequence>MAEQNRNSLSEEEKTIKSPNVLERVNEEIEAMSHHEKSRSRHHKETHGTSDDIDENTAVDDVKGPGFFQRLKEEVQAIFASFVGAVTPKPSSKK</sequence>
<dbReference type="PANTHER" id="PTHR35277">
    <property type="entry name" value="OS09G0363700 PROTEIN"/>
    <property type="match status" value="1"/>
</dbReference>
<dbReference type="Proteomes" id="UP000030689">
    <property type="component" value="Unassembled WGS sequence"/>
</dbReference>
<name>V4KA02_EUTSA</name>
<dbReference type="PANTHER" id="PTHR35277:SF10">
    <property type="entry name" value="OS09G0363700 PROTEIN"/>
    <property type="match status" value="1"/>
</dbReference>
<feature type="compositionally biased region" description="Basic and acidic residues" evidence="1">
    <location>
        <begin position="24"/>
        <end position="35"/>
    </location>
</feature>
<organism evidence="2 3">
    <name type="scientific">Eutrema salsugineum</name>
    <name type="common">Saltwater cress</name>
    <name type="synonym">Sisymbrium salsugineum</name>
    <dbReference type="NCBI Taxonomy" id="72664"/>
    <lineage>
        <taxon>Eukaryota</taxon>
        <taxon>Viridiplantae</taxon>
        <taxon>Streptophyta</taxon>
        <taxon>Embryophyta</taxon>
        <taxon>Tracheophyta</taxon>
        <taxon>Spermatophyta</taxon>
        <taxon>Magnoliopsida</taxon>
        <taxon>eudicotyledons</taxon>
        <taxon>Gunneridae</taxon>
        <taxon>Pentapetalae</taxon>
        <taxon>rosids</taxon>
        <taxon>malvids</taxon>
        <taxon>Brassicales</taxon>
        <taxon>Brassicaceae</taxon>
        <taxon>Eutremeae</taxon>
        <taxon>Eutrema</taxon>
    </lineage>
</organism>
<gene>
    <name evidence="2" type="ORF">EUTSA_v10019375mg</name>
</gene>
<feature type="compositionally biased region" description="Basic residues" evidence="1">
    <location>
        <begin position="36"/>
        <end position="45"/>
    </location>
</feature>
<proteinExistence type="predicted"/>
<dbReference type="KEGG" id="eus:EUTSA_v10019375mg"/>